<gene>
    <name evidence="2" type="ORF">Amon01_000670400</name>
</gene>
<proteinExistence type="predicted"/>
<dbReference type="PANTHER" id="PTHR28040:SF1">
    <property type="entry name" value="PYRIDOXAMINE 5'-PHOSPHATE OXIDASE YLR456W HOMOLOG-RELATED"/>
    <property type="match status" value="1"/>
</dbReference>
<evidence type="ECO:0000313" key="2">
    <source>
        <dbReference type="EMBL" id="GMG44034.1"/>
    </source>
</evidence>
<dbReference type="AlphaFoldDB" id="A0A9W6Z3R3"/>
<name>A0A9W6Z3R3_AMBMO</name>
<dbReference type="InterPro" id="IPR052841">
    <property type="entry name" value="PMP_oxidase-like"/>
</dbReference>
<reference evidence="2" key="1">
    <citation type="submission" date="2023-04" db="EMBL/GenBank/DDBJ databases">
        <title>Ambrosiozyma monospora NBRC 1965.</title>
        <authorList>
            <person name="Ichikawa N."/>
            <person name="Sato H."/>
            <person name="Tonouchi N."/>
        </authorList>
    </citation>
    <scope>NUCLEOTIDE SEQUENCE</scope>
    <source>
        <strain evidence="2">NBRC 1965</strain>
    </source>
</reference>
<dbReference type="GO" id="GO:0005737">
    <property type="term" value="C:cytoplasm"/>
    <property type="evidence" value="ECO:0007669"/>
    <property type="project" value="TreeGrafter"/>
</dbReference>
<evidence type="ECO:0000313" key="3">
    <source>
        <dbReference type="Proteomes" id="UP001165063"/>
    </source>
</evidence>
<organism evidence="2 3">
    <name type="scientific">Ambrosiozyma monospora</name>
    <name type="common">Yeast</name>
    <name type="synonym">Endomycopsis monosporus</name>
    <dbReference type="NCBI Taxonomy" id="43982"/>
    <lineage>
        <taxon>Eukaryota</taxon>
        <taxon>Fungi</taxon>
        <taxon>Dikarya</taxon>
        <taxon>Ascomycota</taxon>
        <taxon>Saccharomycotina</taxon>
        <taxon>Pichiomycetes</taxon>
        <taxon>Pichiales</taxon>
        <taxon>Pichiaceae</taxon>
        <taxon>Ambrosiozyma</taxon>
    </lineage>
</organism>
<keyword evidence="3" id="KW-1185">Reference proteome</keyword>
<dbReference type="GO" id="GO:0005634">
    <property type="term" value="C:nucleus"/>
    <property type="evidence" value="ECO:0007669"/>
    <property type="project" value="TreeGrafter"/>
</dbReference>
<dbReference type="Proteomes" id="UP001165063">
    <property type="component" value="Unassembled WGS sequence"/>
</dbReference>
<dbReference type="InterPro" id="IPR012349">
    <property type="entry name" value="Split_barrel_FMN-bd"/>
</dbReference>
<protein>
    <submittedName>
        <fullName evidence="2">Unnamed protein product</fullName>
    </submittedName>
</protein>
<dbReference type="OrthoDB" id="5300823at2759"/>
<sequence length="183" mass="20183">MTENKVLPQSVLHLLQNSNFLHLGTASKTLKPNVSLMNYTPIPSKTSTNPNILVATSKKSTKYLNLISNNQCSILVHDWITSTKSIELANGKGSSGNDSQEDNLLRLLQSLNQNEISDLSCTLSGHVIKIVEPTESKEFEELKELHLARNPKAGCFLGDDVVFILIELNDSKVVDSSNHVRTN</sequence>
<comment type="caution">
    <text evidence="2">The sequence shown here is derived from an EMBL/GenBank/DDBJ whole genome shotgun (WGS) entry which is preliminary data.</text>
</comment>
<dbReference type="Pfam" id="PF01243">
    <property type="entry name" value="PNPOx_N"/>
    <property type="match status" value="1"/>
</dbReference>
<accession>A0A9W6Z3R3</accession>
<dbReference type="InterPro" id="IPR011576">
    <property type="entry name" value="Pyridox_Oxase_N"/>
</dbReference>
<dbReference type="EMBL" id="BSXU01004430">
    <property type="protein sequence ID" value="GMG44034.1"/>
    <property type="molecule type" value="Genomic_DNA"/>
</dbReference>
<feature type="domain" description="Pyridoxamine 5'-phosphate oxidase N-terminal" evidence="1">
    <location>
        <begin position="10"/>
        <end position="105"/>
    </location>
</feature>
<dbReference type="PANTHER" id="PTHR28040">
    <property type="entry name" value="PYRIDOXAMINE 5'-PHOSPHATE OXIDASE YLR456W HOMOLOG-RELATED"/>
    <property type="match status" value="1"/>
</dbReference>
<evidence type="ECO:0000259" key="1">
    <source>
        <dbReference type="Pfam" id="PF01243"/>
    </source>
</evidence>
<dbReference type="Gene3D" id="2.30.110.10">
    <property type="entry name" value="Electron Transport, Fmn-binding Protein, Chain A"/>
    <property type="match status" value="1"/>
</dbReference>
<dbReference type="SUPFAM" id="SSF50475">
    <property type="entry name" value="FMN-binding split barrel"/>
    <property type="match status" value="1"/>
</dbReference>